<dbReference type="EMBL" id="LACI01000581">
    <property type="protein sequence ID" value="KJU86453.1"/>
    <property type="molecule type" value="Genomic_DNA"/>
</dbReference>
<evidence type="ECO:0000256" key="4">
    <source>
        <dbReference type="SAM" id="SignalP"/>
    </source>
</evidence>
<keyword evidence="3 4" id="KW-0732">Signal</keyword>
<comment type="caution">
    <text evidence="5">The sequence shown here is derived from an EMBL/GenBank/DDBJ whole genome shotgun (WGS) entry which is preliminary data.</text>
</comment>
<name>A0A0F3H0K7_9BACT</name>
<evidence type="ECO:0000313" key="5">
    <source>
        <dbReference type="EMBL" id="KJU86453.1"/>
    </source>
</evidence>
<dbReference type="Proteomes" id="UP000033423">
    <property type="component" value="Unassembled WGS sequence"/>
</dbReference>
<comment type="subcellular location">
    <subcellularLocation>
        <location evidence="1">Periplasm</location>
    </subcellularLocation>
</comment>
<organism evidence="5 6">
    <name type="scientific">Candidatus Magnetobacterium bavaricum</name>
    <dbReference type="NCBI Taxonomy" id="29290"/>
    <lineage>
        <taxon>Bacteria</taxon>
        <taxon>Pseudomonadati</taxon>
        <taxon>Nitrospirota</taxon>
        <taxon>Thermodesulfovibrionia</taxon>
        <taxon>Thermodesulfovibrionales</taxon>
        <taxon>Candidatus Magnetobacteriaceae</taxon>
        <taxon>Candidatus Magnetobacterium</taxon>
    </lineage>
</organism>
<dbReference type="Gene3D" id="3.40.190.10">
    <property type="entry name" value="Periplasmic binding protein-like II"/>
    <property type="match status" value="2"/>
</dbReference>
<evidence type="ECO:0000313" key="6">
    <source>
        <dbReference type="Proteomes" id="UP000033423"/>
    </source>
</evidence>
<feature type="signal peptide" evidence="4">
    <location>
        <begin position="1"/>
        <end position="28"/>
    </location>
</feature>
<evidence type="ECO:0000256" key="3">
    <source>
        <dbReference type="ARBA" id="ARBA00022729"/>
    </source>
</evidence>
<feature type="chain" id="PRO_5002461270" evidence="4">
    <location>
        <begin position="29"/>
        <end position="368"/>
    </location>
</feature>
<dbReference type="AlphaFoldDB" id="A0A0F3H0K7"/>
<dbReference type="SUPFAM" id="SSF53850">
    <property type="entry name" value="Periplasmic binding protein-like II"/>
    <property type="match status" value="1"/>
</dbReference>
<protein>
    <submittedName>
        <fullName evidence="5">Taurine ABC transporter, periplasmic binding protein</fullName>
    </submittedName>
</protein>
<dbReference type="GO" id="GO:0042918">
    <property type="term" value="P:alkanesulfonate transmembrane transport"/>
    <property type="evidence" value="ECO:0007669"/>
    <property type="project" value="TreeGrafter"/>
</dbReference>
<proteinExistence type="inferred from homology"/>
<gene>
    <name evidence="5" type="ORF">MBAV_001349</name>
</gene>
<dbReference type="PANTHER" id="PTHR30024:SF47">
    <property type="entry name" value="TAURINE-BINDING PERIPLASMIC PROTEIN"/>
    <property type="match status" value="1"/>
</dbReference>
<sequence>MKLSTYIKITVSVVVSLLLGAFCSVGYASSDTPTDPRYSKYKFEKGKNVINVGVQPMSVPQIIITETMSRDVVLYNTLKELGMEIKFFPFLKGFDINYFLLKGDLQAGVSGDAPTVVAASTDKVIVASLMQYGFTSIVGSKHLKIKNLRNAIIGYAFGSNAHYALLNALSIGGGTPKSGNLVKMDVTEMVDSLKNHKIEAFSAWEPTVTEALTTLRGVDVIYSKVTTGYLYFGKDLYTSRPDVIDALVASELRALRWLQKDNNNLLTAVKWASDKQASFTGKASPLTTDQIADIALNDLVGMMTNPRLPISEFKENGILYNEFNFLKSIGLIQSTVSLDVVYKNFVSDIIERIVANPKKYKLNEYQYK</sequence>
<reference evidence="5 6" key="1">
    <citation type="submission" date="2015-02" db="EMBL/GenBank/DDBJ databases">
        <title>Single-cell genomics of uncultivated deep-branching MTB reveals a conserved set of magnetosome genes.</title>
        <authorList>
            <person name="Kolinko S."/>
            <person name="Richter M."/>
            <person name="Glockner F.O."/>
            <person name="Brachmann A."/>
            <person name="Schuler D."/>
        </authorList>
    </citation>
    <scope>NUCLEOTIDE SEQUENCE [LARGE SCALE GENOMIC DNA]</scope>
    <source>
        <strain evidence="5">TM-1</strain>
    </source>
</reference>
<accession>A0A0F3H0K7</accession>
<evidence type="ECO:0000256" key="1">
    <source>
        <dbReference type="ARBA" id="ARBA00004418"/>
    </source>
</evidence>
<evidence type="ECO:0000256" key="2">
    <source>
        <dbReference type="ARBA" id="ARBA00010742"/>
    </source>
</evidence>
<keyword evidence="6" id="KW-1185">Reference proteome</keyword>
<dbReference type="GO" id="GO:0042597">
    <property type="term" value="C:periplasmic space"/>
    <property type="evidence" value="ECO:0007669"/>
    <property type="project" value="UniProtKB-SubCell"/>
</dbReference>
<dbReference type="PANTHER" id="PTHR30024">
    <property type="entry name" value="ALIPHATIC SULFONATES-BINDING PROTEIN-RELATED"/>
    <property type="match status" value="1"/>
</dbReference>
<comment type="similarity">
    <text evidence="2">Belongs to the bacterial solute-binding protein SsuA/TauA family.</text>
</comment>